<dbReference type="InterPro" id="IPR052529">
    <property type="entry name" value="Bact_Transport_Assoc"/>
</dbReference>
<evidence type="ECO:0000259" key="3">
    <source>
        <dbReference type="Pfam" id="PF07786"/>
    </source>
</evidence>
<feature type="transmembrane region" description="Helical" evidence="1">
    <location>
        <begin position="255"/>
        <end position="274"/>
    </location>
</feature>
<dbReference type="Pfam" id="PF07786">
    <property type="entry name" value="HGSNAT_cat"/>
    <property type="match status" value="1"/>
</dbReference>
<name>A0A437Q430_9GAMM</name>
<organism evidence="4 5">
    <name type="scientific">Neptunomonas marina</name>
    <dbReference type="NCBI Taxonomy" id="1815562"/>
    <lineage>
        <taxon>Bacteria</taxon>
        <taxon>Pseudomonadati</taxon>
        <taxon>Pseudomonadota</taxon>
        <taxon>Gammaproteobacteria</taxon>
        <taxon>Oceanospirillales</taxon>
        <taxon>Oceanospirillaceae</taxon>
        <taxon>Neptunomonas</taxon>
    </lineage>
</organism>
<dbReference type="Proteomes" id="UP000282818">
    <property type="component" value="Unassembled WGS sequence"/>
</dbReference>
<keyword evidence="1" id="KW-1133">Transmembrane helix</keyword>
<dbReference type="Pfam" id="PF04235">
    <property type="entry name" value="DUF418"/>
    <property type="match status" value="1"/>
</dbReference>
<dbReference type="EMBL" id="SACQ01000011">
    <property type="protein sequence ID" value="RVU29287.1"/>
    <property type="molecule type" value="Genomic_DNA"/>
</dbReference>
<feature type="domain" description="DUF418" evidence="2">
    <location>
        <begin position="254"/>
        <end position="357"/>
    </location>
</feature>
<evidence type="ECO:0000313" key="4">
    <source>
        <dbReference type="EMBL" id="RVU29287.1"/>
    </source>
</evidence>
<proteinExistence type="predicted"/>
<feature type="transmembrane region" description="Helical" evidence="1">
    <location>
        <begin position="128"/>
        <end position="147"/>
    </location>
</feature>
<feature type="transmembrane region" description="Helical" evidence="1">
    <location>
        <begin position="319"/>
        <end position="341"/>
    </location>
</feature>
<feature type="transmembrane region" description="Helical" evidence="1">
    <location>
        <begin position="167"/>
        <end position="193"/>
    </location>
</feature>
<dbReference type="RefSeq" id="WP_127695888.1">
    <property type="nucleotide sequence ID" value="NZ_SACQ01000011.1"/>
</dbReference>
<feature type="domain" description="Heparan-alpha-glucosaminide N-acetyltransferase catalytic" evidence="3">
    <location>
        <begin position="4"/>
        <end position="224"/>
    </location>
</feature>
<keyword evidence="1" id="KW-0812">Transmembrane</keyword>
<sequence length="358" mass="39984">MDQRVKGLDLARALAILGMVIVNFKVAMGAEQGNQVLISLAALFEGRASALFVILAGIGISLLTNRLRLSGSSTDQRKARSTIVKRGLLLLFVGLLFTPIWEADILHFYGCYFLIAAWLITRSDQAILWSGAAIVALFPALMLVIDYESNWDWETLRYENLWTVDGMLRHILFNGFHPVIPWSAFLLLGMWLGRLNLNCTRIRAMLLRTSLMIFVATELAFYLLREVIGANIQGLSTDDINFLLSTDIIPPMPQYLISAASSAVFILVLCLHLCDHFTHSRLLYWLRQAGKTALTLYVAHVVVGMGVLEELGMLEGQTIAASLISAGIFFMGGLLFSVLWLKRYRSGPLEWLFRRVAG</sequence>
<dbReference type="PANTHER" id="PTHR30590:SF3">
    <property type="entry name" value="HYPOTHETICAL MEMBRANE SPANNING PROTEIN"/>
    <property type="match status" value="1"/>
</dbReference>
<keyword evidence="5" id="KW-1185">Reference proteome</keyword>
<feature type="transmembrane region" description="Helical" evidence="1">
    <location>
        <begin position="106"/>
        <end position="121"/>
    </location>
</feature>
<accession>A0A437Q430</accession>
<dbReference type="AlphaFoldDB" id="A0A437Q430"/>
<gene>
    <name evidence="4" type="ORF">EOE65_16815</name>
</gene>
<evidence type="ECO:0000256" key="1">
    <source>
        <dbReference type="SAM" id="Phobius"/>
    </source>
</evidence>
<evidence type="ECO:0000313" key="5">
    <source>
        <dbReference type="Proteomes" id="UP000282818"/>
    </source>
</evidence>
<protein>
    <submittedName>
        <fullName evidence="4">DUF418 domain-containing protein</fullName>
    </submittedName>
</protein>
<reference evidence="4 5" key="1">
    <citation type="submission" date="2019-01" db="EMBL/GenBank/DDBJ databases">
        <authorList>
            <person name="Chen W.-M."/>
        </authorList>
    </citation>
    <scope>NUCLEOTIDE SEQUENCE [LARGE SCALE GENOMIC DNA]</scope>
    <source>
        <strain evidence="4 5">HPM-16</strain>
    </source>
</reference>
<dbReference type="InterPro" id="IPR007349">
    <property type="entry name" value="DUF418"/>
</dbReference>
<dbReference type="InterPro" id="IPR012429">
    <property type="entry name" value="HGSNAT_cat"/>
</dbReference>
<feature type="transmembrane region" description="Helical" evidence="1">
    <location>
        <begin position="83"/>
        <end position="100"/>
    </location>
</feature>
<feature type="transmembrane region" description="Helical" evidence="1">
    <location>
        <begin position="36"/>
        <end position="63"/>
    </location>
</feature>
<dbReference type="PANTHER" id="PTHR30590">
    <property type="entry name" value="INNER MEMBRANE PROTEIN"/>
    <property type="match status" value="1"/>
</dbReference>
<keyword evidence="1" id="KW-0472">Membrane</keyword>
<evidence type="ECO:0000259" key="2">
    <source>
        <dbReference type="Pfam" id="PF04235"/>
    </source>
</evidence>
<feature type="transmembrane region" description="Helical" evidence="1">
    <location>
        <begin position="205"/>
        <end position="224"/>
    </location>
</feature>
<comment type="caution">
    <text evidence="4">The sequence shown here is derived from an EMBL/GenBank/DDBJ whole genome shotgun (WGS) entry which is preliminary data.</text>
</comment>
<feature type="transmembrane region" description="Helical" evidence="1">
    <location>
        <begin position="12"/>
        <end position="30"/>
    </location>
</feature>